<gene>
    <name evidence="14" type="ORF">ENP88_05725</name>
</gene>
<keyword evidence="5" id="KW-0479">Metal-binding</keyword>
<evidence type="ECO:0000256" key="9">
    <source>
        <dbReference type="ARBA" id="ARBA00034531"/>
    </source>
</evidence>
<reference evidence="14" key="1">
    <citation type="journal article" date="2020" name="mSystems">
        <title>Genome- and Community-Level Interaction Insights into Carbon Utilization and Element Cycling Functions of Hydrothermarchaeota in Hydrothermal Sediment.</title>
        <authorList>
            <person name="Zhou Z."/>
            <person name="Liu Y."/>
            <person name="Xu W."/>
            <person name="Pan J."/>
            <person name="Luo Z.H."/>
            <person name="Li M."/>
        </authorList>
    </citation>
    <scope>NUCLEOTIDE SEQUENCE [LARGE SCALE GENOMIC DNA]</scope>
    <source>
        <strain evidence="14">SpSt-26</strain>
    </source>
</reference>
<keyword evidence="8" id="KW-0460">Magnesium</keyword>
<evidence type="ECO:0000256" key="11">
    <source>
        <dbReference type="ARBA" id="ARBA00047518"/>
    </source>
</evidence>
<evidence type="ECO:0000256" key="8">
    <source>
        <dbReference type="ARBA" id="ARBA00022842"/>
    </source>
</evidence>
<protein>
    <recommendedName>
        <fullName evidence="9">protein adenylyltransferase</fullName>
        <ecNumber evidence="9">2.7.7.108</ecNumber>
    </recommendedName>
</protein>
<organism evidence="14">
    <name type="scientific">Archaeoglobus fulgidus</name>
    <dbReference type="NCBI Taxonomy" id="2234"/>
    <lineage>
        <taxon>Archaea</taxon>
        <taxon>Methanobacteriati</taxon>
        <taxon>Methanobacteriota</taxon>
        <taxon>Archaeoglobi</taxon>
        <taxon>Archaeoglobales</taxon>
        <taxon>Archaeoglobaceae</taxon>
        <taxon>Archaeoglobus</taxon>
    </lineage>
</organism>
<dbReference type="InterPro" id="IPR043519">
    <property type="entry name" value="NT_sf"/>
</dbReference>
<keyword evidence="4" id="KW-0548">Nucleotidyltransferase</keyword>
<evidence type="ECO:0000313" key="14">
    <source>
        <dbReference type="EMBL" id="HEH35633.1"/>
    </source>
</evidence>
<dbReference type="GO" id="GO:0046872">
    <property type="term" value="F:metal ion binding"/>
    <property type="evidence" value="ECO:0007669"/>
    <property type="project" value="UniProtKB-KW"/>
</dbReference>
<comment type="catalytic activity">
    <reaction evidence="12">
        <text>L-tyrosyl-[protein] + ATP = O-(5'-adenylyl)-L-tyrosyl-[protein] + diphosphate</text>
        <dbReference type="Rhea" id="RHEA:54288"/>
        <dbReference type="Rhea" id="RHEA-COMP:10136"/>
        <dbReference type="Rhea" id="RHEA-COMP:13846"/>
        <dbReference type="ChEBI" id="CHEBI:30616"/>
        <dbReference type="ChEBI" id="CHEBI:33019"/>
        <dbReference type="ChEBI" id="CHEBI:46858"/>
        <dbReference type="ChEBI" id="CHEBI:83624"/>
        <dbReference type="EC" id="2.7.7.108"/>
    </reaction>
</comment>
<keyword evidence="2" id="KW-1277">Toxin-antitoxin system</keyword>
<keyword evidence="7" id="KW-0067">ATP-binding</keyword>
<evidence type="ECO:0000259" key="13">
    <source>
        <dbReference type="Pfam" id="PF01909"/>
    </source>
</evidence>
<evidence type="ECO:0000256" key="5">
    <source>
        <dbReference type="ARBA" id="ARBA00022723"/>
    </source>
</evidence>
<keyword evidence="6" id="KW-0547">Nucleotide-binding</keyword>
<evidence type="ECO:0000256" key="4">
    <source>
        <dbReference type="ARBA" id="ARBA00022695"/>
    </source>
</evidence>
<dbReference type="InterPro" id="IPR009185">
    <property type="entry name" value="Nucleotidl_trans"/>
</dbReference>
<evidence type="ECO:0000256" key="3">
    <source>
        <dbReference type="ARBA" id="ARBA00022679"/>
    </source>
</evidence>
<comment type="catalytic activity">
    <reaction evidence="11">
        <text>O-(5'-adenylyl)-L-tyrosyl-[protein] + ATP = O-[5'-(adenylyl-(5'-&gt;3')-adenylyl)]-L-tyrosyl-[protein] + diphosphate</text>
        <dbReference type="Rhea" id="RHEA:66528"/>
        <dbReference type="Rhea" id="RHEA-COMP:13846"/>
        <dbReference type="Rhea" id="RHEA-COMP:17046"/>
        <dbReference type="ChEBI" id="CHEBI:30616"/>
        <dbReference type="ChEBI" id="CHEBI:33019"/>
        <dbReference type="ChEBI" id="CHEBI:83624"/>
        <dbReference type="ChEBI" id="CHEBI:167160"/>
    </reaction>
</comment>
<dbReference type="Pfam" id="PF01909">
    <property type="entry name" value="NTP_transf_2"/>
    <property type="match status" value="1"/>
</dbReference>
<comment type="caution">
    <text evidence="14">The sequence shown here is derived from an EMBL/GenBank/DDBJ whole genome shotgun (WGS) entry which is preliminary data.</text>
</comment>
<evidence type="ECO:0000256" key="7">
    <source>
        <dbReference type="ARBA" id="ARBA00022840"/>
    </source>
</evidence>
<evidence type="ECO:0000256" key="1">
    <source>
        <dbReference type="ARBA" id="ARBA00001946"/>
    </source>
</evidence>
<proteinExistence type="inferred from homology"/>
<evidence type="ECO:0000256" key="6">
    <source>
        <dbReference type="ARBA" id="ARBA00022741"/>
    </source>
</evidence>
<sequence>MKGLEVYYDEKTWNILKSKREKAKILMECLARNNISSILYGSVARGDVNEKSDIDIFIPQLIPSFRIELALENFDFFEKRIVQATPNYAIKGEIVIDEETVVSFPLVKMKERELDFYRFGGCISYEELLGNKRVPGVDKRLMLIIPLENGHREIAVQELHPSSVAKILNVSVDIVLERMRVLGRRREVGRTGIYLCEKISLNESFESALADIALRDPIVRRRVRE</sequence>
<feature type="domain" description="Polymerase nucleotidyl transferase" evidence="13">
    <location>
        <begin position="25"/>
        <end position="95"/>
    </location>
</feature>
<dbReference type="SUPFAM" id="SSF81301">
    <property type="entry name" value="Nucleotidyltransferase"/>
    <property type="match status" value="1"/>
</dbReference>
<accession>A0A7J2TJ77</accession>
<evidence type="ECO:0000256" key="2">
    <source>
        <dbReference type="ARBA" id="ARBA00022649"/>
    </source>
</evidence>
<keyword evidence="3 14" id="KW-0808">Transferase</keyword>
<comment type="similarity">
    <text evidence="10">Belongs to the MntA antitoxin family.</text>
</comment>
<dbReference type="EC" id="2.7.7.108" evidence="9"/>
<name>A0A7J2TJ77_ARCFL</name>
<dbReference type="PANTHER" id="PTHR33571:SF14">
    <property type="entry name" value="PROTEIN ADENYLYLTRANSFERASE MJ0435-RELATED"/>
    <property type="match status" value="1"/>
</dbReference>
<dbReference type="PIRSF" id="PIRSF005928">
    <property type="entry name" value="Nucleotidltrnsf"/>
    <property type="match status" value="1"/>
</dbReference>
<comment type="cofactor">
    <cofactor evidence="1">
        <name>Mg(2+)</name>
        <dbReference type="ChEBI" id="CHEBI:18420"/>
    </cofactor>
</comment>
<dbReference type="Gene3D" id="3.30.460.10">
    <property type="entry name" value="Beta Polymerase, domain 2"/>
    <property type="match status" value="1"/>
</dbReference>
<dbReference type="AlphaFoldDB" id="A0A7J2TJ77"/>
<dbReference type="EMBL" id="DSLA01000092">
    <property type="protein sequence ID" value="HEH35633.1"/>
    <property type="molecule type" value="Genomic_DNA"/>
</dbReference>
<dbReference type="GO" id="GO:0070733">
    <property type="term" value="F:AMPylase activity"/>
    <property type="evidence" value="ECO:0007669"/>
    <property type="project" value="UniProtKB-EC"/>
</dbReference>
<evidence type="ECO:0000256" key="10">
    <source>
        <dbReference type="ARBA" id="ARBA00038276"/>
    </source>
</evidence>
<dbReference type="InterPro" id="IPR052038">
    <property type="entry name" value="Type-VII_TA_antitoxin"/>
</dbReference>
<dbReference type="InterPro" id="IPR002934">
    <property type="entry name" value="Polymerase_NTP_transf_dom"/>
</dbReference>
<dbReference type="GO" id="GO:0005524">
    <property type="term" value="F:ATP binding"/>
    <property type="evidence" value="ECO:0007669"/>
    <property type="project" value="UniProtKB-KW"/>
</dbReference>
<dbReference type="CDD" id="cd05403">
    <property type="entry name" value="NT_KNTase_like"/>
    <property type="match status" value="1"/>
</dbReference>
<dbReference type="PANTHER" id="PTHR33571">
    <property type="entry name" value="SSL8005 PROTEIN"/>
    <property type="match status" value="1"/>
</dbReference>
<evidence type="ECO:0000256" key="12">
    <source>
        <dbReference type="ARBA" id="ARBA00048696"/>
    </source>
</evidence>